<dbReference type="InterPro" id="IPR009057">
    <property type="entry name" value="Homeodomain-like_sf"/>
</dbReference>
<accession>A0A7S3UCR0</accession>
<organism evidence="2">
    <name type="scientific">Picocystis salinarum</name>
    <dbReference type="NCBI Taxonomy" id="88271"/>
    <lineage>
        <taxon>Eukaryota</taxon>
        <taxon>Viridiplantae</taxon>
        <taxon>Chlorophyta</taxon>
        <taxon>Picocystophyceae</taxon>
        <taxon>Picocystales</taxon>
        <taxon>Picocystaceae</taxon>
        <taxon>Picocystis</taxon>
    </lineage>
</organism>
<dbReference type="SMART" id="SM00717">
    <property type="entry name" value="SANT"/>
    <property type="match status" value="1"/>
</dbReference>
<proteinExistence type="predicted"/>
<reference evidence="2" key="1">
    <citation type="submission" date="2021-01" db="EMBL/GenBank/DDBJ databases">
        <authorList>
            <person name="Corre E."/>
            <person name="Pelletier E."/>
            <person name="Niang G."/>
            <person name="Scheremetjew M."/>
            <person name="Finn R."/>
            <person name="Kale V."/>
            <person name="Holt S."/>
            <person name="Cochrane G."/>
            <person name="Meng A."/>
            <person name="Brown T."/>
            <person name="Cohen L."/>
        </authorList>
    </citation>
    <scope>NUCLEOTIDE SEQUENCE</scope>
    <source>
        <strain evidence="2">CCMP1897</strain>
    </source>
</reference>
<dbReference type="InterPro" id="IPR001005">
    <property type="entry name" value="SANT/Myb"/>
</dbReference>
<dbReference type="PROSITE" id="PS51294">
    <property type="entry name" value="HTH_MYB"/>
    <property type="match status" value="1"/>
</dbReference>
<sequence>MTGSVVSEASSFCPGNLFFQDDVVNSNVCFKAQGESWTDEERERFRRGLSIYGICSKKLSNFIETRNESQVRAHLEKHVERMVTRYNDAKQKKMCGDHPSIASLCP</sequence>
<dbReference type="AlphaFoldDB" id="A0A7S3UCR0"/>
<feature type="domain" description="HTH myb-type" evidence="1">
    <location>
        <begin position="36"/>
        <end position="83"/>
    </location>
</feature>
<evidence type="ECO:0000259" key="1">
    <source>
        <dbReference type="PROSITE" id="PS51294"/>
    </source>
</evidence>
<dbReference type="InterPro" id="IPR017930">
    <property type="entry name" value="Myb_dom"/>
</dbReference>
<dbReference type="Gene3D" id="1.10.10.60">
    <property type="entry name" value="Homeodomain-like"/>
    <property type="match status" value="1"/>
</dbReference>
<gene>
    <name evidence="2" type="ORF">PSAL00342_LOCUS2234</name>
</gene>
<evidence type="ECO:0000313" key="2">
    <source>
        <dbReference type="EMBL" id="CAE0608417.1"/>
    </source>
</evidence>
<dbReference type="CDD" id="cd00167">
    <property type="entry name" value="SANT"/>
    <property type="match status" value="1"/>
</dbReference>
<dbReference type="EMBL" id="HBIS01002510">
    <property type="protein sequence ID" value="CAE0608417.1"/>
    <property type="molecule type" value="Transcribed_RNA"/>
</dbReference>
<protein>
    <recommendedName>
        <fullName evidence="1">HTH myb-type domain-containing protein</fullName>
    </recommendedName>
</protein>
<name>A0A7S3UCR0_9CHLO</name>
<dbReference type="SUPFAM" id="SSF46689">
    <property type="entry name" value="Homeodomain-like"/>
    <property type="match status" value="1"/>
</dbReference>